<keyword evidence="2" id="KW-1185">Reference proteome</keyword>
<name>A0ABU2UA27_9ACTN</name>
<dbReference type="Proteomes" id="UP001183809">
    <property type="component" value="Unassembled WGS sequence"/>
</dbReference>
<proteinExistence type="predicted"/>
<organism evidence="1 2">
    <name type="scientific">Streptomyces gibsoniae</name>
    <dbReference type="NCBI Taxonomy" id="3075529"/>
    <lineage>
        <taxon>Bacteria</taxon>
        <taxon>Bacillati</taxon>
        <taxon>Actinomycetota</taxon>
        <taxon>Actinomycetes</taxon>
        <taxon>Kitasatosporales</taxon>
        <taxon>Streptomycetaceae</taxon>
        <taxon>Streptomyces</taxon>
    </lineage>
</organism>
<evidence type="ECO:0000313" key="1">
    <source>
        <dbReference type="EMBL" id="MDT0470010.1"/>
    </source>
</evidence>
<gene>
    <name evidence="1" type="ORF">RM764_45075</name>
</gene>
<dbReference type="EMBL" id="JAVREY010000152">
    <property type="protein sequence ID" value="MDT0470010.1"/>
    <property type="molecule type" value="Genomic_DNA"/>
</dbReference>
<comment type="caution">
    <text evidence="1">The sequence shown here is derived from an EMBL/GenBank/DDBJ whole genome shotgun (WGS) entry which is preliminary data.</text>
</comment>
<sequence>MSNAENICARDGCGFHVELVMIGDTPLPAVYCGSACADYEWLRKSLASAEPSPEIAASFQHLSALERLLNGRTDSLQVGPLLGSLYGR</sequence>
<accession>A0ABU2UA27</accession>
<protein>
    <submittedName>
        <fullName evidence="1">Uncharacterized protein</fullName>
    </submittedName>
</protein>
<reference evidence="2" key="1">
    <citation type="submission" date="2023-07" db="EMBL/GenBank/DDBJ databases">
        <title>30 novel species of actinomycetes from the DSMZ collection.</title>
        <authorList>
            <person name="Nouioui I."/>
        </authorList>
    </citation>
    <scope>NUCLEOTIDE SEQUENCE [LARGE SCALE GENOMIC DNA]</scope>
    <source>
        <strain evidence="2">DSM 41699</strain>
    </source>
</reference>
<evidence type="ECO:0000313" key="2">
    <source>
        <dbReference type="Proteomes" id="UP001183809"/>
    </source>
</evidence>
<dbReference type="RefSeq" id="WP_311701438.1">
    <property type="nucleotide sequence ID" value="NZ_JAVREY010000152.1"/>
</dbReference>